<dbReference type="InterPro" id="IPR005490">
    <property type="entry name" value="LD_TPept_cat_dom"/>
</dbReference>
<feature type="domain" description="L,D-TPase catalytic" evidence="9">
    <location>
        <begin position="197"/>
        <end position="346"/>
    </location>
</feature>
<dbReference type="EMBL" id="JAAOZC010000001">
    <property type="protein sequence ID" value="NIJ06422.1"/>
    <property type="molecule type" value="Genomic_DNA"/>
</dbReference>
<evidence type="ECO:0000256" key="3">
    <source>
        <dbReference type="ARBA" id="ARBA00022679"/>
    </source>
</evidence>
<dbReference type="Pfam" id="PF20142">
    <property type="entry name" value="Scaffold"/>
    <property type="match status" value="1"/>
</dbReference>
<keyword evidence="11" id="KW-1185">Reference proteome</keyword>
<keyword evidence="8" id="KW-0732">Signal</keyword>
<accession>A0ABX0TLM9</accession>
<dbReference type="InterPro" id="IPR045380">
    <property type="entry name" value="LD_TPept_scaffold_dom"/>
</dbReference>
<evidence type="ECO:0000256" key="5">
    <source>
        <dbReference type="ARBA" id="ARBA00022984"/>
    </source>
</evidence>
<evidence type="ECO:0000313" key="10">
    <source>
        <dbReference type="EMBL" id="NIJ06422.1"/>
    </source>
</evidence>
<gene>
    <name evidence="10" type="ORF">FHS31_000004</name>
</gene>
<dbReference type="PANTHER" id="PTHR41533:SF1">
    <property type="entry name" value="L,D-TRANSPEPTIDASE YCBB-RELATED"/>
    <property type="match status" value="1"/>
</dbReference>
<dbReference type="Proteomes" id="UP000727456">
    <property type="component" value="Unassembled WGS sequence"/>
</dbReference>
<keyword evidence="6 7" id="KW-0961">Cell wall biogenesis/degradation</keyword>
<dbReference type="InterPro" id="IPR052905">
    <property type="entry name" value="LD-transpeptidase_YkuD-like"/>
</dbReference>
<dbReference type="SUPFAM" id="SSF141523">
    <property type="entry name" value="L,D-transpeptidase catalytic domain-like"/>
    <property type="match status" value="1"/>
</dbReference>
<evidence type="ECO:0000256" key="7">
    <source>
        <dbReference type="PROSITE-ProRule" id="PRU01373"/>
    </source>
</evidence>
<feature type="active site" description="Proton donor/acceptor" evidence="7">
    <location>
        <position position="303"/>
    </location>
</feature>
<proteinExistence type="inferred from homology"/>
<evidence type="ECO:0000259" key="9">
    <source>
        <dbReference type="PROSITE" id="PS52029"/>
    </source>
</evidence>
<sequence length="412" mass="44258">MVKVDGVAAFGLRGFLLASAAFATTGATDLPPSSNATSAVAQVPVSAPIEAAWSVASARQLLSAIEGAPAEGLHSSDYNPDGLRAAIDAGAGPDLDRVAQAAALTLAHDYYFGRVGDREAFDWHIERSAYEMAGLSARLDQAVAAHKVGPFLASLLPTDARYAALRDALADAHGADRDRIRANMERWRWMPRDLGSDYLYVNVPSYRLRVVQDGEATSTYTVVVGAPATPTPQMVSPATSLVVNPWWNVPQSIIRKENMRPGKAGFVYASANGQASFRQPPGPRNALGKIKFNLINDQAIYLHDTPAKAGFARDQRDLSHGCVRVKDIAGLASELMRDGGDDGELQDALGQSKTATVMLPKRWPVYLVYFTMDRGDDGDLVTYGDPYDRDAKLIAQLDGVPDRNAGMQIASN</sequence>
<evidence type="ECO:0000256" key="1">
    <source>
        <dbReference type="ARBA" id="ARBA00004752"/>
    </source>
</evidence>
<feature type="active site" description="Nucleophile" evidence="7">
    <location>
        <position position="322"/>
    </location>
</feature>
<organism evidence="10 11">
    <name type="scientific">Sphingomonas vulcanisoli</name>
    <dbReference type="NCBI Taxonomy" id="1658060"/>
    <lineage>
        <taxon>Bacteria</taxon>
        <taxon>Pseudomonadati</taxon>
        <taxon>Pseudomonadota</taxon>
        <taxon>Alphaproteobacteria</taxon>
        <taxon>Sphingomonadales</taxon>
        <taxon>Sphingomonadaceae</taxon>
        <taxon>Sphingomonas</taxon>
    </lineage>
</organism>
<comment type="caution">
    <text evidence="10">The sequence shown here is derived from an EMBL/GenBank/DDBJ whole genome shotgun (WGS) entry which is preliminary data.</text>
</comment>
<feature type="chain" id="PRO_5046206909" evidence="8">
    <location>
        <begin position="24"/>
        <end position="412"/>
    </location>
</feature>
<keyword evidence="3" id="KW-0808">Transferase</keyword>
<evidence type="ECO:0000256" key="8">
    <source>
        <dbReference type="SAM" id="SignalP"/>
    </source>
</evidence>
<dbReference type="Gene3D" id="2.40.440.10">
    <property type="entry name" value="L,D-transpeptidase catalytic domain-like"/>
    <property type="match status" value="1"/>
</dbReference>
<evidence type="ECO:0000256" key="2">
    <source>
        <dbReference type="ARBA" id="ARBA00005992"/>
    </source>
</evidence>
<evidence type="ECO:0000256" key="6">
    <source>
        <dbReference type="ARBA" id="ARBA00023316"/>
    </source>
</evidence>
<dbReference type="PROSITE" id="PS52029">
    <property type="entry name" value="LD_TPASE"/>
    <property type="match status" value="1"/>
</dbReference>
<name>A0ABX0TLM9_9SPHN</name>
<evidence type="ECO:0000313" key="11">
    <source>
        <dbReference type="Proteomes" id="UP000727456"/>
    </source>
</evidence>
<keyword evidence="5 7" id="KW-0573">Peptidoglycan synthesis</keyword>
<comment type="pathway">
    <text evidence="1 7">Cell wall biogenesis; peptidoglycan biosynthesis.</text>
</comment>
<keyword evidence="4 7" id="KW-0133">Cell shape</keyword>
<comment type="similarity">
    <text evidence="2">Belongs to the YkuD family.</text>
</comment>
<dbReference type="CDD" id="cd16913">
    <property type="entry name" value="YkuD_like"/>
    <property type="match status" value="1"/>
</dbReference>
<dbReference type="Pfam" id="PF03734">
    <property type="entry name" value="YkuD"/>
    <property type="match status" value="1"/>
</dbReference>
<dbReference type="RefSeq" id="WP_167070892.1">
    <property type="nucleotide sequence ID" value="NZ_JAAOZC010000001.1"/>
</dbReference>
<reference evidence="10 11" key="1">
    <citation type="submission" date="2020-03" db="EMBL/GenBank/DDBJ databases">
        <title>Genomic Encyclopedia of Type Strains, Phase III (KMG-III): the genomes of soil and plant-associated and newly described type strains.</title>
        <authorList>
            <person name="Whitman W."/>
        </authorList>
    </citation>
    <scope>NUCLEOTIDE SEQUENCE [LARGE SCALE GENOMIC DNA]</scope>
    <source>
        <strain evidence="10 11">CECT 8804</strain>
    </source>
</reference>
<feature type="signal peptide" evidence="8">
    <location>
        <begin position="1"/>
        <end position="23"/>
    </location>
</feature>
<protein>
    <submittedName>
        <fullName evidence="10">Murein L,D-transpeptidase YcbB/YkuD</fullName>
    </submittedName>
</protein>
<dbReference type="PANTHER" id="PTHR41533">
    <property type="entry name" value="L,D-TRANSPEPTIDASE HI_1667-RELATED"/>
    <property type="match status" value="1"/>
</dbReference>
<evidence type="ECO:0000256" key="4">
    <source>
        <dbReference type="ARBA" id="ARBA00022960"/>
    </source>
</evidence>
<dbReference type="InterPro" id="IPR038063">
    <property type="entry name" value="Transpep_catalytic_dom"/>
</dbReference>